<keyword evidence="14" id="KW-1185">Reference proteome</keyword>
<evidence type="ECO:0000256" key="7">
    <source>
        <dbReference type="ARBA" id="ARBA00023065"/>
    </source>
</evidence>
<feature type="transmembrane region" description="Helical" evidence="9">
    <location>
        <begin position="1015"/>
        <end position="1041"/>
    </location>
</feature>
<feature type="transmembrane region" description="Helical" evidence="9">
    <location>
        <begin position="852"/>
        <end position="873"/>
    </location>
</feature>
<dbReference type="PRINTS" id="PR01231">
    <property type="entry name" value="HCO3TRNSPORT"/>
</dbReference>
<feature type="transmembrane region" description="Helical" evidence="9">
    <location>
        <begin position="820"/>
        <end position="840"/>
    </location>
</feature>
<dbReference type="HOGENOM" id="CLU_002289_1_1_1"/>
<evidence type="ECO:0000256" key="6">
    <source>
        <dbReference type="ARBA" id="ARBA00022989"/>
    </source>
</evidence>
<feature type="domain" description="Band 3 cytoplasmic" evidence="12">
    <location>
        <begin position="260"/>
        <end position="391"/>
    </location>
</feature>
<dbReference type="InterPro" id="IPR013769">
    <property type="entry name" value="Band3_cytoplasmic_dom"/>
</dbReference>
<sequence>MSFSSASGRENNVRKLSFLGFNTKKKSGNEDPDEVLLDSEMDKVFAGNSARKDKFDVNTFQDNSQLPIGSRKKNSIRTNDLNIEEDSEYESQTEPLNNAQNYDDIPEDFPLVSERAGHGDHSDNSVDEKHVQFGGKKKIVVTPPSLSYDEQPTDQSHERKRRRSRHQYYRQRKFSHQDSVEPKNKVEENGDAGARRISVQPEDTALEEADLNELRSHRSDDPRALRRHKIHHSSIKLRELPQITISPFTNKKPEVDHSPHEIFVQLDELTGVGEDREWKETARWIKYEEDVEEGSDRWGKPHVASLSFHSLLNLRRCLETGVVLLDLNEKDLPAVAYRVVEQMVIEDLIDINDKPSVMRSLLLRHRHVNEHQGVLPFAKRKYNSYTSLQFLWMGADSSHQPYQQAQPPPRNLAKARRSICVTSSSPPTAAMLNVATATAAAAAIDHRRHSTMSYLGNLSGTDDKKIKIMPAAEIGGSKRSNELKIDMKDDMYSSSQEDLKKLQNDTILKRIPAGAEATTVLVGAVEFLEQPTIAFVRLSEGVLMPTLTEVPVPVRFMFVLLGPRNFDLDYHEVGRSISTLMANEHFHSIAYKADDRKDLLSAINEFLDDSIVLPPGNWDRHDLLPFEELKAKKDWIRTRKIKALQVKRDSEMIKIGKDEEKALLEKQTLGAIGFTIGGGDGGGDGDSDDDNGRKKKKPSPLEKTGRLWGGLRNDLKRRMPMYKSDILDGLNTETLAATIFMYFACLSTAITFGGLVSAKTNSWIGISETLISCSLVGIVFHCLSCQPLVIIGTTGPLLLFDEALMVFCTQHEFDFLSLRVYVGVWLIIIALTVSAFEGSVYVRLLTRFTQEIFSALITLIYIVETFMKLISIYKENPLLSDYNLPPPTLVAHEHATNGSLLNATASVTANITQMVMNISTTAMPIGPPPLPKNQPNTALFCTILTLATFVVAYYLKLFRNSHFLGRNARRALGDFGVPISIAIFVLVDYLVPAVYTEKLVVPEGLSPSDPSKRGWYIGFDTSSTWIPFACVVPALLVYILIFMESQISELIVDKPDRGLKKGSGLHWDIVLLCLLNCACGIFGMPWHCAATVRSVTHVSSVTIMSRTHAPGESPRIVDVKEQRLSGFFVCLMIGLSVLMAPLLRLIPMAVLFGVFLYMGVASMSGVQLFERIRLYFMPVKHYPPTPYVKRLRPWKLHLFTTIQVLCLVLLWTVKSSQFSLAFPFFLIMMVPIRQNLTKFYKPEEMQALDGSEMKKNDDDEPDFYEQTNLPA</sequence>
<evidence type="ECO:0000313" key="13">
    <source>
        <dbReference type="EMBL" id="EDW40926.1"/>
    </source>
</evidence>
<keyword evidence="7 9" id="KW-0406">Ion transport</keyword>
<keyword evidence="6 9" id="KW-1133">Transmembrane helix</keyword>
<dbReference type="GO" id="GO:0005886">
    <property type="term" value="C:plasma membrane"/>
    <property type="evidence" value="ECO:0007669"/>
    <property type="project" value="UniProtKB-SubCell"/>
</dbReference>
<organism evidence="14">
    <name type="scientific">Drosophila sechellia</name>
    <name type="common">Fruit fly</name>
    <dbReference type="NCBI Taxonomy" id="7238"/>
    <lineage>
        <taxon>Eukaryota</taxon>
        <taxon>Metazoa</taxon>
        <taxon>Ecdysozoa</taxon>
        <taxon>Arthropoda</taxon>
        <taxon>Hexapoda</taxon>
        <taxon>Insecta</taxon>
        <taxon>Pterygota</taxon>
        <taxon>Neoptera</taxon>
        <taxon>Endopterygota</taxon>
        <taxon>Diptera</taxon>
        <taxon>Brachycera</taxon>
        <taxon>Muscomorpha</taxon>
        <taxon>Ephydroidea</taxon>
        <taxon>Drosophilidae</taxon>
        <taxon>Drosophila</taxon>
        <taxon>Sophophora</taxon>
    </lineage>
</organism>
<dbReference type="Gene3D" id="1.10.287.570">
    <property type="entry name" value="Helical hairpin bin"/>
    <property type="match status" value="1"/>
</dbReference>
<evidence type="ECO:0000256" key="2">
    <source>
        <dbReference type="ARBA" id="ARBA00010993"/>
    </source>
</evidence>
<evidence type="ECO:0000256" key="8">
    <source>
        <dbReference type="ARBA" id="ARBA00023136"/>
    </source>
</evidence>
<proteinExistence type="inferred from homology"/>
<dbReference type="KEGG" id="dse:6605099"/>
<dbReference type="GO" id="GO:0008509">
    <property type="term" value="F:monoatomic anion transmembrane transporter activity"/>
    <property type="evidence" value="ECO:0007669"/>
    <property type="project" value="InterPro"/>
</dbReference>
<evidence type="ECO:0000256" key="9">
    <source>
        <dbReference type="RuleBase" id="RU362035"/>
    </source>
</evidence>
<keyword evidence="3 9" id="KW-0813">Transport</keyword>
<feature type="transmembrane region" description="Helical" evidence="9">
    <location>
        <begin position="975"/>
        <end position="995"/>
    </location>
</feature>
<evidence type="ECO:0000259" key="12">
    <source>
        <dbReference type="Pfam" id="PF07565"/>
    </source>
</evidence>
<dbReference type="GO" id="GO:0005452">
    <property type="term" value="F:solute:inorganic anion antiporter activity"/>
    <property type="evidence" value="ECO:0007669"/>
    <property type="project" value="InterPro"/>
</dbReference>
<dbReference type="FunFam" id="3.40.930.10:FF:000043">
    <property type="match status" value="1"/>
</dbReference>
<feature type="transmembrane region" description="Helical" evidence="9">
    <location>
        <begin position="1196"/>
        <end position="1213"/>
    </location>
</feature>
<evidence type="ECO:0000259" key="11">
    <source>
        <dbReference type="Pfam" id="PF00955"/>
    </source>
</evidence>
<dbReference type="InterPro" id="IPR016152">
    <property type="entry name" value="PTrfase/Anion_transptr"/>
</dbReference>
<evidence type="ECO:0000256" key="5">
    <source>
        <dbReference type="ARBA" id="ARBA00022692"/>
    </source>
</evidence>
<keyword evidence="4" id="KW-1003">Cell membrane</keyword>
<dbReference type="PANTHER" id="PTHR11453:SF47">
    <property type="entry name" value="ANION EXCHANGE PROTEIN"/>
    <property type="match status" value="1"/>
</dbReference>
<feature type="compositionally biased region" description="Basic and acidic residues" evidence="10">
    <location>
        <begin position="115"/>
        <end position="131"/>
    </location>
</feature>
<dbReference type="STRING" id="7238.B4HLA7"/>
<keyword evidence="8 9" id="KW-0472">Membrane</keyword>
<feature type="region of interest" description="Disordered" evidence="10">
    <location>
        <begin position="56"/>
        <end position="202"/>
    </location>
</feature>
<keyword evidence="5 9" id="KW-0812">Transmembrane</keyword>
<dbReference type="PANTHER" id="PTHR11453">
    <property type="entry name" value="ANION EXCHANGE PROTEIN"/>
    <property type="match status" value="1"/>
</dbReference>
<dbReference type="Proteomes" id="UP000001292">
    <property type="component" value="Unassembled WGS sequence"/>
</dbReference>
<dbReference type="Pfam" id="PF00955">
    <property type="entry name" value="HCO3_cotransp"/>
    <property type="match status" value="1"/>
</dbReference>
<evidence type="ECO:0000256" key="10">
    <source>
        <dbReference type="SAM" id="MobiDB-lite"/>
    </source>
</evidence>
<dbReference type="NCBIfam" id="TIGR00834">
    <property type="entry name" value="ae"/>
    <property type="match status" value="1"/>
</dbReference>
<dbReference type="PhylomeDB" id="B4HLA7"/>
<evidence type="ECO:0000256" key="1">
    <source>
        <dbReference type="ARBA" id="ARBA00004651"/>
    </source>
</evidence>
<feature type="compositionally biased region" description="Polar residues" evidence="10">
    <location>
        <begin position="92"/>
        <end position="101"/>
    </location>
</feature>
<feature type="region of interest" description="Disordered" evidence="10">
    <location>
        <begin position="1249"/>
        <end position="1271"/>
    </location>
</feature>
<comment type="similarity">
    <text evidence="2 9">Belongs to the anion exchanger (TC 2.A.31) family.</text>
</comment>
<dbReference type="FunFam" id="1.10.287.570:FF:000001">
    <property type="entry name" value="Anion exchange protein"/>
    <property type="match status" value="1"/>
</dbReference>
<dbReference type="Gene3D" id="3.40.930.10">
    <property type="entry name" value="Mannitol-specific EII, Chain A"/>
    <property type="match status" value="1"/>
</dbReference>
<dbReference type="FunFam" id="3.40.930.10:FF:000012">
    <property type="entry name" value="Anion exchange protein"/>
    <property type="match status" value="1"/>
</dbReference>
<evidence type="ECO:0000256" key="3">
    <source>
        <dbReference type="ARBA" id="ARBA00022448"/>
    </source>
</evidence>
<accession>B4HLA7</accession>
<dbReference type="SUPFAM" id="SSF55804">
    <property type="entry name" value="Phoshotransferase/anion transport protein"/>
    <property type="match status" value="1"/>
</dbReference>
<dbReference type="EMBL" id="CH480815">
    <property type="protein sequence ID" value="EDW40926.1"/>
    <property type="molecule type" value="Genomic_DNA"/>
</dbReference>
<feature type="transmembrane region" description="Helical" evidence="9">
    <location>
        <begin position="937"/>
        <end position="955"/>
    </location>
</feature>
<dbReference type="Pfam" id="PF07565">
    <property type="entry name" value="Band_3_cyto"/>
    <property type="match status" value="2"/>
</dbReference>
<feature type="compositionally biased region" description="Basic and acidic residues" evidence="10">
    <location>
        <begin position="175"/>
        <end position="188"/>
    </location>
</feature>
<feature type="region of interest" description="Disordered" evidence="10">
    <location>
        <begin position="675"/>
        <end position="704"/>
    </location>
</feature>
<dbReference type="InterPro" id="IPR003020">
    <property type="entry name" value="HCO3_transpt_euk"/>
</dbReference>
<feature type="compositionally biased region" description="Polar residues" evidence="10">
    <location>
        <begin position="144"/>
        <end position="154"/>
    </location>
</feature>
<dbReference type="OMA" id="CLMNVGC"/>
<feature type="transmembrane region" description="Helical" evidence="9">
    <location>
        <begin position="1124"/>
        <end position="1143"/>
    </location>
</feature>
<name>B4HLA7_DROSE</name>
<feature type="transmembrane region" description="Helical" evidence="9">
    <location>
        <begin position="770"/>
        <end position="800"/>
    </location>
</feature>
<feature type="compositionally biased region" description="Acidic residues" evidence="10">
    <location>
        <begin position="82"/>
        <end position="91"/>
    </location>
</feature>
<dbReference type="GO" id="GO:0015701">
    <property type="term" value="P:bicarbonate transport"/>
    <property type="evidence" value="ECO:0007669"/>
    <property type="project" value="TreeGrafter"/>
</dbReference>
<comment type="subcellular location">
    <subcellularLocation>
        <location evidence="1">Cell membrane</location>
        <topology evidence="1">Multi-pass membrane protein</topology>
    </subcellularLocation>
    <subcellularLocation>
        <location evidence="9">Membrane</location>
        <topology evidence="9">Multi-pass membrane protein</topology>
    </subcellularLocation>
</comment>
<dbReference type="GO" id="GO:0051453">
    <property type="term" value="P:regulation of intracellular pH"/>
    <property type="evidence" value="ECO:0007669"/>
    <property type="project" value="TreeGrafter"/>
</dbReference>
<feature type="transmembrane region" description="Helical" evidence="9">
    <location>
        <begin position="1219"/>
        <end position="1236"/>
    </location>
</feature>
<evidence type="ECO:0000313" key="14">
    <source>
        <dbReference type="Proteomes" id="UP000001292"/>
    </source>
</evidence>
<feature type="transmembrane region" description="Helical" evidence="9">
    <location>
        <begin position="739"/>
        <end position="758"/>
    </location>
</feature>
<feature type="transmembrane region" description="Helical" evidence="9">
    <location>
        <begin position="1149"/>
        <end position="1169"/>
    </location>
</feature>
<reference evidence="13 14" key="1">
    <citation type="journal article" date="2007" name="Nature">
        <title>Evolution of genes and genomes on the Drosophila phylogeny.</title>
        <authorList>
            <consortium name="Drosophila 12 Genomes Consortium"/>
            <person name="Clark A.G."/>
            <person name="Eisen M.B."/>
            <person name="Smith D.R."/>
            <person name="Bergman C.M."/>
            <person name="Oliver B."/>
            <person name="Markow T.A."/>
            <person name="Kaufman T.C."/>
            <person name="Kellis M."/>
            <person name="Gelbart W."/>
            <person name="Iyer V.N."/>
            <person name="Pollard D.A."/>
            <person name="Sackton T.B."/>
            <person name="Larracuente A.M."/>
            <person name="Singh N.D."/>
            <person name="Abad J.P."/>
            <person name="Abt D.N."/>
            <person name="Adryan B."/>
            <person name="Aguade M."/>
            <person name="Akashi H."/>
            <person name="Anderson W.W."/>
            <person name="Aquadro C.F."/>
            <person name="Ardell D.H."/>
            <person name="Arguello R."/>
            <person name="Artieri C.G."/>
            <person name="Barbash D.A."/>
            <person name="Barker D."/>
            <person name="Barsanti P."/>
            <person name="Batterham P."/>
            <person name="Batzoglou S."/>
            <person name="Begun D."/>
            <person name="Bhutkar A."/>
            <person name="Blanco E."/>
            <person name="Bosak S.A."/>
            <person name="Bradley R.K."/>
            <person name="Brand A.D."/>
            <person name="Brent M.R."/>
            <person name="Brooks A.N."/>
            <person name="Brown R.H."/>
            <person name="Butlin R.K."/>
            <person name="Caggese C."/>
            <person name="Calvi B.R."/>
            <person name="Bernardo de Carvalho A."/>
            <person name="Caspi A."/>
            <person name="Castrezana S."/>
            <person name="Celniker S.E."/>
            <person name="Chang J.L."/>
            <person name="Chapple C."/>
            <person name="Chatterji S."/>
            <person name="Chinwalla A."/>
            <person name="Civetta A."/>
            <person name="Clifton S.W."/>
            <person name="Comeron J.M."/>
            <person name="Costello J.C."/>
            <person name="Coyne J.A."/>
            <person name="Daub J."/>
            <person name="David R.G."/>
            <person name="Delcher A.L."/>
            <person name="Delehaunty K."/>
            <person name="Do C.B."/>
            <person name="Ebling H."/>
            <person name="Edwards K."/>
            <person name="Eickbush T."/>
            <person name="Evans J.D."/>
            <person name="Filipski A."/>
            <person name="Findeiss S."/>
            <person name="Freyhult E."/>
            <person name="Fulton L."/>
            <person name="Fulton R."/>
            <person name="Garcia A.C."/>
            <person name="Gardiner A."/>
            <person name="Garfield D.A."/>
            <person name="Garvin B.E."/>
            <person name="Gibson G."/>
            <person name="Gilbert D."/>
            <person name="Gnerre S."/>
            <person name="Godfrey J."/>
            <person name="Good R."/>
            <person name="Gotea V."/>
            <person name="Gravely B."/>
            <person name="Greenberg A.J."/>
            <person name="Griffiths-Jones S."/>
            <person name="Gross S."/>
            <person name="Guigo R."/>
            <person name="Gustafson E.A."/>
            <person name="Haerty W."/>
            <person name="Hahn M.W."/>
            <person name="Halligan D.L."/>
            <person name="Halpern A.L."/>
            <person name="Halter G.M."/>
            <person name="Han M.V."/>
            <person name="Heger A."/>
            <person name="Hillier L."/>
            <person name="Hinrichs A.S."/>
            <person name="Holmes I."/>
            <person name="Hoskins R.A."/>
            <person name="Hubisz M.J."/>
            <person name="Hultmark D."/>
            <person name="Huntley M.A."/>
            <person name="Jaffe D.B."/>
            <person name="Jagadeeshan S."/>
            <person name="Jeck W.R."/>
            <person name="Johnson J."/>
            <person name="Jones C.D."/>
            <person name="Jordan W.C."/>
            <person name="Karpen G.H."/>
            <person name="Kataoka E."/>
            <person name="Keightley P.D."/>
            <person name="Kheradpour P."/>
            <person name="Kirkness E.F."/>
            <person name="Koerich L.B."/>
            <person name="Kristiansen K."/>
            <person name="Kudrna D."/>
            <person name="Kulathinal R.J."/>
            <person name="Kumar S."/>
            <person name="Kwok R."/>
            <person name="Lander E."/>
            <person name="Langley C.H."/>
            <person name="Lapoint R."/>
            <person name="Lazzaro B.P."/>
            <person name="Lee S.J."/>
            <person name="Levesque L."/>
            <person name="Li R."/>
            <person name="Lin C.F."/>
            <person name="Lin M.F."/>
            <person name="Lindblad-Toh K."/>
            <person name="Llopart A."/>
            <person name="Long M."/>
            <person name="Low L."/>
            <person name="Lozovsky E."/>
            <person name="Lu J."/>
            <person name="Luo M."/>
            <person name="Machado C.A."/>
            <person name="Makalowski W."/>
            <person name="Marzo M."/>
            <person name="Matsuda M."/>
            <person name="Matzkin L."/>
            <person name="McAllister B."/>
            <person name="McBride C.S."/>
            <person name="McKernan B."/>
            <person name="McKernan K."/>
            <person name="Mendez-Lago M."/>
            <person name="Minx P."/>
            <person name="Mollenhauer M.U."/>
            <person name="Montooth K."/>
            <person name="Mount S.M."/>
            <person name="Mu X."/>
            <person name="Myers E."/>
            <person name="Negre B."/>
            <person name="Newfeld S."/>
            <person name="Nielsen R."/>
            <person name="Noor M.A."/>
            <person name="O'Grady P."/>
            <person name="Pachter L."/>
            <person name="Papaceit M."/>
            <person name="Parisi M.J."/>
            <person name="Parisi M."/>
            <person name="Parts L."/>
            <person name="Pedersen J.S."/>
            <person name="Pesole G."/>
            <person name="Phillippy A.M."/>
            <person name="Ponting C.P."/>
            <person name="Pop M."/>
            <person name="Porcelli D."/>
            <person name="Powell J.R."/>
            <person name="Prohaska S."/>
            <person name="Pruitt K."/>
            <person name="Puig M."/>
            <person name="Quesneville H."/>
            <person name="Ram K.R."/>
            <person name="Rand D."/>
            <person name="Rasmussen M.D."/>
            <person name="Reed L.K."/>
            <person name="Reenan R."/>
            <person name="Reily A."/>
            <person name="Remington K.A."/>
            <person name="Rieger T.T."/>
            <person name="Ritchie M.G."/>
            <person name="Robin C."/>
            <person name="Rogers Y.H."/>
            <person name="Rohde C."/>
            <person name="Rozas J."/>
            <person name="Rubenfield M.J."/>
            <person name="Ruiz A."/>
            <person name="Russo S."/>
            <person name="Salzberg S.L."/>
            <person name="Sanchez-Gracia A."/>
            <person name="Saranga D.J."/>
            <person name="Sato H."/>
            <person name="Schaeffer S.W."/>
            <person name="Schatz M.C."/>
            <person name="Schlenke T."/>
            <person name="Schwartz R."/>
            <person name="Segarra C."/>
            <person name="Singh R.S."/>
            <person name="Sirot L."/>
            <person name="Sirota M."/>
            <person name="Sisneros N.B."/>
            <person name="Smith C.D."/>
            <person name="Smith T.F."/>
            <person name="Spieth J."/>
            <person name="Stage D.E."/>
            <person name="Stark A."/>
            <person name="Stephan W."/>
            <person name="Strausberg R.L."/>
            <person name="Strempel S."/>
            <person name="Sturgill D."/>
            <person name="Sutton G."/>
            <person name="Sutton G.G."/>
            <person name="Tao W."/>
            <person name="Teichmann S."/>
            <person name="Tobari Y.N."/>
            <person name="Tomimura Y."/>
            <person name="Tsolas J.M."/>
            <person name="Valente V.L."/>
            <person name="Venter E."/>
            <person name="Venter J.C."/>
            <person name="Vicario S."/>
            <person name="Vieira F.G."/>
            <person name="Vilella A.J."/>
            <person name="Villasante A."/>
            <person name="Walenz B."/>
            <person name="Wang J."/>
            <person name="Wasserman M."/>
            <person name="Watts T."/>
            <person name="Wilson D."/>
            <person name="Wilson R.K."/>
            <person name="Wing R.A."/>
            <person name="Wolfner M.F."/>
            <person name="Wong A."/>
            <person name="Wong G.K."/>
            <person name="Wu C.I."/>
            <person name="Wu G."/>
            <person name="Yamamoto D."/>
            <person name="Yang H.P."/>
            <person name="Yang S.P."/>
            <person name="Yorke J.A."/>
            <person name="Yoshida K."/>
            <person name="Zdobnov E."/>
            <person name="Zhang P."/>
            <person name="Zhang Y."/>
            <person name="Zimin A.V."/>
            <person name="Baldwin J."/>
            <person name="Abdouelleil A."/>
            <person name="Abdulkadir J."/>
            <person name="Abebe A."/>
            <person name="Abera B."/>
            <person name="Abreu J."/>
            <person name="Acer S.C."/>
            <person name="Aftuck L."/>
            <person name="Alexander A."/>
            <person name="An P."/>
            <person name="Anderson E."/>
            <person name="Anderson S."/>
            <person name="Arachi H."/>
            <person name="Azer M."/>
            <person name="Bachantsang P."/>
            <person name="Barry A."/>
            <person name="Bayul T."/>
            <person name="Berlin A."/>
            <person name="Bessette D."/>
            <person name="Bloom T."/>
            <person name="Blye J."/>
            <person name="Boguslavskiy L."/>
            <person name="Bonnet C."/>
            <person name="Boukhgalter B."/>
            <person name="Bourzgui I."/>
            <person name="Brown A."/>
            <person name="Cahill P."/>
            <person name="Channer S."/>
            <person name="Cheshatsang Y."/>
            <person name="Chuda L."/>
            <person name="Citroen M."/>
            <person name="Collymore A."/>
            <person name="Cooke P."/>
            <person name="Costello M."/>
            <person name="D'Aco K."/>
            <person name="Daza R."/>
            <person name="De Haan G."/>
            <person name="DeGray S."/>
            <person name="DeMaso C."/>
            <person name="Dhargay N."/>
            <person name="Dooley K."/>
            <person name="Dooley E."/>
            <person name="Doricent M."/>
            <person name="Dorje P."/>
            <person name="Dorjee K."/>
            <person name="Dupes A."/>
            <person name="Elong R."/>
            <person name="Falk J."/>
            <person name="Farina A."/>
            <person name="Faro S."/>
            <person name="Ferguson D."/>
            <person name="Fisher S."/>
            <person name="Foley C.D."/>
            <person name="Franke A."/>
            <person name="Friedrich D."/>
            <person name="Gadbois L."/>
            <person name="Gearin G."/>
            <person name="Gearin C.R."/>
            <person name="Giannoukos G."/>
            <person name="Goode T."/>
            <person name="Graham J."/>
            <person name="Grandbois E."/>
            <person name="Grewal S."/>
            <person name="Gyaltsen K."/>
            <person name="Hafez N."/>
            <person name="Hagos B."/>
            <person name="Hall J."/>
            <person name="Henson C."/>
            <person name="Hollinger A."/>
            <person name="Honan T."/>
            <person name="Huard M.D."/>
            <person name="Hughes L."/>
            <person name="Hurhula B."/>
            <person name="Husby M.E."/>
            <person name="Kamat A."/>
            <person name="Kanga B."/>
            <person name="Kashin S."/>
            <person name="Khazanovich D."/>
            <person name="Kisner P."/>
            <person name="Lance K."/>
            <person name="Lara M."/>
            <person name="Lee W."/>
            <person name="Lennon N."/>
            <person name="Letendre F."/>
            <person name="LeVine R."/>
            <person name="Lipovsky A."/>
            <person name="Liu X."/>
            <person name="Liu J."/>
            <person name="Liu S."/>
            <person name="Lokyitsang T."/>
            <person name="Lokyitsang Y."/>
            <person name="Lubonja R."/>
            <person name="Lui A."/>
            <person name="MacDonald P."/>
            <person name="Magnisalis V."/>
            <person name="Maru K."/>
            <person name="Matthews C."/>
            <person name="McCusker W."/>
            <person name="McDonough S."/>
            <person name="Mehta T."/>
            <person name="Meldrim J."/>
            <person name="Meneus L."/>
            <person name="Mihai O."/>
            <person name="Mihalev A."/>
            <person name="Mihova T."/>
            <person name="Mittelman R."/>
            <person name="Mlenga V."/>
            <person name="Montmayeur A."/>
            <person name="Mulrain L."/>
            <person name="Navidi A."/>
            <person name="Naylor J."/>
            <person name="Negash T."/>
            <person name="Nguyen T."/>
            <person name="Nguyen N."/>
            <person name="Nicol R."/>
            <person name="Norbu C."/>
            <person name="Norbu N."/>
            <person name="Novod N."/>
            <person name="O'Neill B."/>
            <person name="Osman S."/>
            <person name="Markiewicz E."/>
            <person name="Oyono O.L."/>
            <person name="Patti C."/>
            <person name="Phunkhang P."/>
            <person name="Pierre F."/>
            <person name="Priest M."/>
            <person name="Raghuraman S."/>
            <person name="Rege F."/>
            <person name="Reyes R."/>
            <person name="Rise C."/>
            <person name="Rogov P."/>
            <person name="Ross K."/>
            <person name="Ryan E."/>
            <person name="Settipalli S."/>
            <person name="Shea T."/>
            <person name="Sherpa N."/>
            <person name="Shi L."/>
            <person name="Shih D."/>
            <person name="Sparrow T."/>
            <person name="Spaulding J."/>
            <person name="Stalker J."/>
            <person name="Stange-Thomann N."/>
            <person name="Stavropoulos S."/>
            <person name="Stone C."/>
            <person name="Strader C."/>
            <person name="Tesfaye S."/>
            <person name="Thomson T."/>
            <person name="Thoulutsang Y."/>
            <person name="Thoulutsang D."/>
            <person name="Topham K."/>
            <person name="Topping I."/>
            <person name="Tsamla T."/>
            <person name="Vassiliev H."/>
            <person name="Vo A."/>
            <person name="Wangchuk T."/>
            <person name="Wangdi T."/>
            <person name="Weiand M."/>
            <person name="Wilkinson J."/>
            <person name="Wilson A."/>
            <person name="Yadav S."/>
            <person name="Young G."/>
            <person name="Yu Q."/>
            <person name="Zembek L."/>
            <person name="Zhong D."/>
            <person name="Zimmer A."/>
            <person name="Zwirko Z."/>
            <person name="Jaffe D.B."/>
            <person name="Alvarez P."/>
            <person name="Brockman W."/>
            <person name="Butler J."/>
            <person name="Chin C."/>
            <person name="Gnerre S."/>
            <person name="Grabherr M."/>
            <person name="Kleber M."/>
            <person name="Mauceli E."/>
            <person name="MacCallum I."/>
        </authorList>
    </citation>
    <scope>NUCLEOTIDE SEQUENCE [LARGE SCALE GENOMIC DNA]</scope>
    <source>
        <strain evidence="14">Rob3c / Tucson 14021-0248.25</strain>
    </source>
</reference>
<feature type="compositionally biased region" description="Polar residues" evidence="10">
    <location>
        <begin position="58"/>
        <end position="67"/>
    </location>
</feature>
<feature type="domain" description="Band 3 cytoplasmic" evidence="12">
    <location>
        <begin position="448"/>
        <end position="619"/>
    </location>
</feature>
<dbReference type="AlphaFoldDB" id="B4HLA7"/>
<gene>
    <name evidence="13" type="primary">Dsec\GM25184</name>
    <name evidence="13" type="ORF">Dsec_GM25184</name>
</gene>
<feature type="compositionally biased region" description="Basic residues" evidence="10">
    <location>
        <begin position="158"/>
        <end position="174"/>
    </location>
</feature>
<evidence type="ECO:0000256" key="4">
    <source>
        <dbReference type="ARBA" id="ARBA00022475"/>
    </source>
</evidence>
<feature type="domain" description="Bicarbonate transporter-like transmembrane" evidence="11">
    <location>
        <begin position="706"/>
        <end position="1251"/>
    </location>
</feature>
<dbReference type="InterPro" id="IPR011531">
    <property type="entry name" value="HCO3_transpt-like_TM_dom"/>
</dbReference>
<protein>
    <recommendedName>
        <fullName evidence="9">Anion exchange protein</fullName>
    </recommendedName>
</protein>